<protein>
    <recommendedName>
        <fullName evidence="3">HTH OST-type domain-containing protein</fullName>
    </recommendedName>
</protein>
<dbReference type="PROSITE" id="PS51644">
    <property type="entry name" value="HTH_OST"/>
    <property type="match status" value="2"/>
</dbReference>
<organism evidence="4 5">
    <name type="scientific">Megalops atlanticus</name>
    <name type="common">Tarpon</name>
    <name type="synonym">Clupea gigantea</name>
    <dbReference type="NCBI Taxonomy" id="7932"/>
    <lineage>
        <taxon>Eukaryota</taxon>
        <taxon>Metazoa</taxon>
        <taxon>Chordata</taxon>
        <taxon>Craniata</taxon>
        <taxon>Vertebrata</taxon>
        <taxon>Euteleostomi</taxon>
        <taxon>Actinopterygii</taxon>
        <taxon>Neopterygii</taxon>
        <taxon>Teleostei</taxon>
        <taxon>Elopiformes</taxon>
        <taxon>Megalopidae</taxon>
        <taxon>Megalops</taxon>
    </lineage>
</organism>
<dbReference type="Gene3D" id="3.30.420.610">
    <property type="entry name" value="LOTUS domain-like"/>
    <property type="match status" value="2"/>
</dbReference>
<feature type="domain" description="HTH OST-type" evidence="3">
    <location>
        <begin position="153"/>
        <end position="223"/>
    </location>
</feature>
<gene>
    <name evidence="4" type="ORF">MATL_G00225730</name>
</gene>
<dbReference type="OrthoDB" id="10034606at2759"/>
<name>A0A9D3PFN6_MEGAT</name>
<dbReference type="GO" id="GO:0030154">
    <property type="term" value="P:cell differentiation"/>
    <property type="evidence" value="ECO:0007669"/>
    <property type="project" value="UniProtKB-KW"/>
</dbReference>
<accession>A0A9D3PFN6</accession>
<evidence type="ECO:0000313" key="4">
    <source>
        <dbReference type="EMBL" id="KAG7458918.1"/>
    </source>
</evidence>
<dbReference type="InterPro" id="IPR041966">
    <property type="entry name" value="LOTUS-like"/>
</dbReference>
<reference evidence="4" key="1">
    <citation type="submission" date="2021-01" db="EMBL/GenBank/DDBJ databases">
        <authorList>
            <person name="Zahm M."/>
            <person name="Roques C."/>
            <person name="Cabau C."/>
            <person name="Klopp C."/>
            <person name="Donnadieu C."/>
            <person name="Jouanno E."/>
            <person name="Lampietro C."/>
            <person name="Louis A."/>
            <person name="Herpin A."/>
            <person name="Echchiki A."/>
            <person name="Berthelot C."/>
            <person name="Parey E."/>
            <person name="Roest-Crollius H."/>
            <person name="Braasch I."/>
            <person name="Postlethwait J."/>
            <person name="Bobe J."/>
            <person name="Montfort J."/>
            <person name="Bouchez O."/>
            <person name="Begum T."/>
            <person name="Mejri S."/>
            <person name="Adams A."/>
            <person name="Chen W.-J."/>
            <person name="Guiguen Y."/>
        </authorList>
    </citation>
    <scope>NUCLEOTIDE SEQUENCE</scope>
    <source>
        <strain evidence="4">YG-15Mar2019-1</strain>
        <tissue evidence="4">Brain</tissue>
    </source>
</reference>
<feature type="region of interest" description="Disordered" evidence="2">
    <location>
        <begin position="15"/>
        <end position="45"/>
    </location>
</feature>
<feature type="domain" description="HTH OST-type" evidence="3">
    <location>
        <begin position="46"/>
        <end position="116"/>
    </location>
</feature>
<evidence type="ECO:0000259" key="3">
    <source>
        <dbReference type="PROSITE" id="PS51644"/>
    </source>
</evidence>
<sequence length="287" mass="32025">MTLPSRFQKEVHAHLSRNTQQSGVPAALNESVPPGKHRLPQSSGYNPQVVQNRLREVLNKHSNGFWVSKLPQLYRELYKQDLPMDALKELEHWSHICTVEKPCSSNPSERLLYPSKEIYPTKAPTLPLARQKSYIPARAAPTPAPVAPPPAELPPDVKLKLAELLGKYSNGLWAHALPKLFQEAYKTKFPEHVLSDLSLLSDICTVEYPMPDNTKKAILYARAAEDENRNRLDPREEAGRRLSSQAVPPLVLPKEEYPSVLVVEAASTNGVILRHGSTPSLSSAYPL</sequence>
<dbReference type="InterPro" id="IPR025605">
    <property type="entry name" value="OST-HTH/LOTUS_dom"/>
</dbReference>
<evidence type="ECO:0000256" key="1">
    <source>
        <dbReference type="ARBA" id="ARBA00022782"/>
    </source>
</evidence>
<comment type="caution">
    <text evidence="4">The sequence shown here is derived from an EMBL/GenBank/DDBJ whole genome shotgun (WGS) entry which is preliminary data.</text>
</comment>
<dbReference type="AlphaFoldDB" id="A0A9D3PFN6"/>
<dbReference type="InterPro" id="IPR037978">
    <property type="entry name" value="TDRD7_LOTUS_3"/>
</dbReference>
<keyword evidence="5" id="KW-1185">Reference proteome</keyword>
<keyword evidence="1" id="KW-0221">Differentiation</keyword>
<dbReference type="CDD" id="cd09974">
    <property type="entry name" value="LOTUS_3_TDRD7"/>
    <property type="match status" value="1"/>
</dbReference>
<evidence type="ECO:0000313" key="5">
    <source>
        <dbReference type="Proteomes" id="UP001046870"/>
    </source>
</evidence>
<dbReference type="EMBL" id="JAFDVH010000020">
    <property type="protein sequence ID" value="KAG7458918.1"/>
    <property type="molecule type" value="Genomic_DNA"/>
</dbReference>
<dbReference type="Proteomes" id="UP001046870">
    <property type="component" value="Chromosome 20"/>
</dbReference>
<evidence type="ECO:0000256" key="2">
    <source>
        <dbReference type="SAM" id="MobiDB-lite"/>
    </source>
</evidence>
<dbReference type="CDD" id="cd09973">
    <property type="entry name" value="LOTUS_2_TDRD7"/>
    <property type="match status" value="1"/>
</dbReference>
<proteinExistence type="predicted"/>